<evidence type="ECO:0000313" key="2">
    <source>
        <dbReference type="EMBL" id="GMS87743.1"/>
    </source>
</evidence>
<evidence type="ECO:0000256" key="1">
    <source>
        <dbReference type="SAM" id="MobiDB-lite"/>
    </source>
</evidence>
<organism evidence="2 3">
    <name type="scientific">Pristionchus entomophagus</name>
    <dbReference type="NCBI Taxonomy" id="358040"/>
    <lineage>
        <taxon>Eukaryota</taxon>
        <taxon>Metazoa</taxon>
        <taxon>Ecdysozoa</taxon>
        <taxon>Nematoda</taxon>
        <taxon>Chromadorea</taxon>
        <taxon>Rhabditida</taxon>
        <taxon>Rhabditina</taxon>
        <taxon>Diplogasteromorpha</taxon>
        <taxon>Diplogasteroidea</taxon>
        <taxon>Neodiplogasteridae</taxon>
        <taxon>Pristionchus</taxon>
    </lineage>
</organism>
<keyword evidence="3" id="KW-1185">Reference proteome</keyword>
<reference evidence="2" key="1">
    <citation type="submission" date="2023-10" db="EMBL/GenBank/DDBJ databases">
        <title>Genome assembly of Pristionchus species.</title>
        <authorList>
            <person name="Yoshida K."/>
            <person name="Sommer R.J."/>
        </authorList>
    </citation>
    <scope>NUCLEOTIDE SEQUENCE</scope>
    <source>
        <strain evidence="2">RS0144</strain>
    </source>
</reference>
<feature type="compositionally biased region" description="Basic and acidic residues" evidence="1">
    <location>
        <begin position="88"/>
        <end position="100"/>
    </location>
</feature>
<dbReference type="EMBL" id="BTSX01000003">
    <property type="protein sequence ID" value="GMS87743.1"/>
    <property type="molecule type" value="Genomic_DNA"/>
</dbReference>
<protein>
    <submittedName>
        <fullName evidence="2">Uncharacterized protein</fullName>
    </submittedName>
</protein>
<name>A0AAV5T0I2_9BILA</name>
<feature type="region of interest" description="Disordered" evidence="1">
    <location>
        <begin position="57"/>
        <end position="106"/>
    </location>
</feature>
<gene>
    <name evidence="2" type="ORF">PENTCL1PPCAC_9918</name>
</gene>
<sequence length="120" mass="13322">LTSIVSIPRERLRHSHSSLLTLDSNGLHHSPPPAPGRLHRALTGRLLLPQRAGRLPDAHAQALQCRADQRTHRNGPGQAVRRRQAIQRRADQRSAGHEPEQAQLRGSSIIDDLRSLISDL</sequence>
<accession>A0AAV5T0I2</accession>
<comment type="caution">
    <text evidence="2">The sequence shown here is derived from an EMBL/GenBank/DDBJ whole genome shotgun (WGS) entry which is preliminary data.</text>
</comment>
<proteinExistence type="predicted"/>
<dbReference type="AlphaFoldDB" id="A0AAV5T0I2"/>
<dbReference type="Proteomes" id="UP001432027">
    <property type="component" value="Unassembled WGS sequence"/>
</dbReference>
<feature type="non-terminal residue" evidence="2">
    <location>
        <position position="1"/>
    </location>
</feature>
<evidence type="ECO:0000313" key="3">
    <source>
        <dbReference type="Proteomes" id="UP001432027"/>
    </source>
</evidence>